<evidence type="ECO:0000313" key="2">
    <source>
        <dbReference type="EMBL" id="MDO7866769.1"/>
    </source>
</evidence>
<dbReference type="RefSeq" id="WP_305026191.1">
    <property type="nucleotide sequence ID" value="NZ_JAUQTA010000001.1"/>
</dbReference>
<dbReference type="Gene3D" id="3.40.630.10">
    <property type="entry name" value="Zn peptidases"/>
    <property type="match status" value="1"/>
</dbReference>
<name>A0ABT9AWN7_9ACTN</name>
<sequence length="377" mass="38816">MTTLTPQRADIAGAVRALAPQLLSLSHDLHDHPELAWREHRSSAVLASTLERAGLAVSRGAHGLPTAFVAHAGTRGPLVVLCCEYDALPGLGHGCGHNVIASAAAGAGAVLAPLAARRGGRVVVLGTPAEEGGGGKIELLARGAFDGAAAALLAHPGPNDQVRATFRAAASWRVAFRGRAAHAAMAPEQGRNALDAALLAYDALRAARPTLAFGDQVTAVLTEGGRAPNVVPDRALLRVMTRAAEARRLPALAAVVRRAADAGALATGCSVAVRPDGPTYREVRSDPWLASRAEVHLRSLGRHPLPPRESDVLTAGSTDLGNVSHLVPALHPKLGIGAVPQHSAEFARAAVSPAGDRAVLDGAALLAHLTLDIWNRT</sequence>
<keyword evidence="3" id="KW-1185">Reference proteome</keyword>
<organism evidence="2 3">
    <name type="scientific">Nocardioides jiangxiensis</name>
    <dbReference type="NCBI Taxonomy" id="3064524"/>
    <lineage>
        <taxon>Bacteria</taxon>
        <taxon>Bacillati</taxon>
        <taxon>Actinomycetota</taxon>
        <taxon>Actinomycetes</taxon>
        <taxon>Propionibacteriales</taxon>
        <taxon>Nocardioidaceae</taxon>
        <taxon>Nocardioides</taxon>
    </lineage>
</organism>
<accession>A0ABT9AWN7</accession>
<dbReference type="PIRSF" id="PIRSF037226">
    <property type="entry name" value="Amidohydrolase_ACY1L2_prd"/>
    <property type="match status" value="1"/>
</dbReference>
<dbReference type="NCBIfam" id="TIGR01891">
    <property type="entry name" value="amidohydrolases"/>
    <property type="match status" value="1"/>
</dbReference>
<dbReference type="PANTHER" id="PTHR30575:SF0">
    <property type="entry name" value="XAA-ARG DIPEPTIDASE"/>
    <property type="match status" value="1"/>
</dbReference>
<dbReference type="InterPro" id="IPR002933">
    <property type="entry name" value="Peptidase_M20"/>
</dbReference>
<dbReference type="InterPro" id="IPR017439">
    <property type="entry name" value="Amidohydrolase"/>
</dbReference>
<reference evidence="2 3" key="1">
    <citation type="submission" date="2023-07" db="EMBL/GenBank/DDBJ databases">
        <title>Nocardioides sp. nov WY-20 isolated from soil.</title>
        <authorList>
            <person name="Liu B."/>
            <person name="Wan Y."/>
        </authorList>
    </citation>
    <scope>NUCLEOTIDE SEQUENCE [LARGE SCALE GENOMIC DNA]</scope>
    <source>
        <strain evidence="2 3">WY-20</strain>
    </source>
</reference>
<comment type="similarity">
    <text evidence="1">Belongs to the peptidase M20A family.</text>
</comment>
<dbReference type="Proteomes" id="UP001233314">
    <property type="component" value="Unassembled WGS sequence"/>
</dbReference>
<dbReference type="Pfam" id="PF01546">
    <property type="entry name" value="Peptidase_M20"/>
    <property type="match status" value="1"/>
</dbReference>
<comment type="caution">
    <text evidence="2">The sequence shown here is derived from an EMBL/GenBank/DDBJ whole genome shotgun (WGS) entry which is preliminary data.</text>
</comment>
<gene>
    <name evidence="2" type="ORF">Q5722_00145</name>
</gene>
<dbReference type="InterPro" id="IPR052030">
    <property type="entry name" value="Peptidase_M20/M20A_hydrolases"/>
</dbReference>
<dbReference type="InterPro" id="IPR036264">
    <property type="entry name" value="Bact_exopeptidase_dim_dom"/>
</dbReference>
<evidence type="ECO:0000256" key="1">
    <source>
        <dbReference type="PIRNR" id="PIRNR037226"/>
    </source>
</evidence>
<dbReference type="SUPFAM" id="SSF55031">
    <property type="entry name" value="Bacterial exopeptidase dimerisation domain"/>
    <property type="match status" value="1"/>
</dbReference>
<dbReference type="SUPFAM" id="SSF53187">
    <property type="entry name" value="Zn-dependent exopeptidases"/>
    <property type="match status" value="1"/>
</dbReference>
<dbReference type="InterPro" id="IPR017144">
    <property type="entry name" value="Xaa-Arg_dipeptidase"/>
</dbReference>
<dbReference type="PANTHER" id="PTHR30575">
    <property type="entry name" value="PEPTIDASE M20"/>
    <property type="match status" value="1"/>
</dbReference>
<dbReference type="EMBL" id="JAUQTA010000001">
    <property type="protein sequence ID" value="MDO7866769.1"/>
    <property type="molecule type" value="Genomic_DNA"/>
</dbReference>
<proteinExistence type="inferred from homology"/>
<evidence type="ECO:0000313" key="3">
    <source>
        <dbReference type="Proteomes" id="UP001233314"/>
    </source>
</evidence>
<dbReference type="Gene3D" id="3.30.70.360">
    <property type="match status" value="1"/>
</dbReference>
<protein>
    <recommendedName>
        <fullName evidence="1">Peptidase M20 domain-containing protein 2</fullName>
    </recommendedName>
</protein>